<proteinExistence type="predicted"/>
<gene>
    <name evidence="1" type="ORF">Pcinc_019765</name>
</gene>
<name>A0AAE1FJJ8_PETCI</name>
<accession>A0AAE1FJJ8</accession>
<sequence length="127" mass="14683">MLRGLRECWWTFNLDRRLKTVRSSMNLRHCNLFYGSTERRNCTGLLGRRLHFSRIHSLLEPVNKLRNRHRFIPKPRECRTVGSRSALSKNTVGGTKPCVDHYTDGVPFLCGQGTAKQTALKMVHSPF</sequence>
<dbReference type="Proteomes" id="UP001286313">
    <property type="component" value="Unassembled WGS sequence"/>
</dbReference>
<organism evidence="1 2">
    <name type="scientific">Petrolisthes cinctipes</name>
    <name type="common">Flat porcelain crab</name>
    <dbReference type="NCBI Taxonomy" id="88211"/>
    <lineage>
        <taxon>Eukaryota</taxon>
        <taxon>Metazoa</taxon>
        <taxon>Ecdysozoa</taxon>
        <taxon>Arthropoda</taxon>
        <taxon>Crustacea</taxon>
        <taxon>Multicrustacea</taxon>
        <taxon>Malacostraca</taxon>
        <taxon>Eumalacostraca</taxon>
        <taxon>Eucarida</taxon>
        <taxon>Decapoda</taxon>
        <taxon>Pleocyemata</taxon>
        <taxon>Anomura</taxon>
        <taxon>Galatheoidea</taxon>
        <taxon>Porcellanidae</taxon>
        <taxon>Petrolisthes</taxon>
    </lineage>
</organism>
<dbReference type="AlphaFoldDB" id="A0AAE1FJJ8"/>
<comment type="caution">
    <text evidence="1">The sequence shown here is derived from an EMBL/GenBank/DDBJ whole genome shotgun (WGS) entry which is preliminary data.</text>
</comment>
<protein>
    <submittedName>
        <fullName evidence="1">Uncharacterized protein</fullName>
    </submittedName>
</protein>
<dbReference type="EMBL" id="JAWQEG010001977">
    <property type="protein sequence ID" value="KAK3875355.1"/>
    <property type="molecule type" value="Genomic_DNA"/>
</dbReference>
<evidence type="ECO:0000313" key="2">
    <source>
        <dbReference type="Proteomes" id="UP001286313"/>
    </source>
</evidence>
<evidence type="ECO:0000313" key="1">
    <source>
        <dbReference type="EMBL" id="KAK3875355.1"/>
    </source>
</evidence>
<keyword evidence="2" id="KW-1185">Reference proteome</keyword>
<reference evidence="1" key="1">
    <citation type="submission" date="2023-10" db="EMBL/GenBank/DDBJ databases">
        <title>Genome assemblies of two species of porcelain crab, Petrolisthes cinctipes and Petrolisthes manimaculis (Anomura: Porcellanidae).</title>
        <authorList>
            <person name="Angst P."/>
        </authorList>
    </citation>
    <scope>NUCLEOTIDE SEQUENCE</scope>
    <source>
        <strain evidence="1">PB745_01</strain>
        <tissue evidence="1">Gill</tissue>
    </source>
</reference>